<evidence type="ECO:0000313" key="1">
    <source>
        <dbReference type="EMBL" id="SFI77802.1"/>
    </source>
</evidence>
<organism evidence="1 2">
    <name type="scientific">Kaistella treverensis</name>
    <dbReference type="NCBI Taxonomy" id="631455"/>
    <lineage>
        <taxon>Bacteria</taxon>
        <taxon>Pseudomonadati</taxon>
        <taxon>Bacteroidota</taxon>
        <taxon>Flavobacteriia</taxon>
        <taxon>Flavobacteriales</taxon>
        <taxon>Weeksellaceae</taxon>
        <taxon>Chryseobacterium group</taxon>
        <taxon>Kaistella</taxon>
    </lineage>
</organism>
<name>A0A1I3KZ56_9FLAO</name>
<keyword evidence="2" id="KW-1185">Reference proteome</keyword>
<accession>A0A1I3KZ56</accession>
<gene>
    <name evidence="1" type="ORF">SAMN05421638_1104</name>
</gene>
<sequence>MELLTTIQKEKFLSISGVEFTFKRLNGQFTTPYPYNNREWDLSPWIFTYVIDENTGDLICELAHRMTNNRIYGWDKLGNELSEKILHRYFKPHF</sequence>
<evidence type="ECO:0000313" key="2">
    <source>
        <dbReference type="Proteomes" id="UP000242560"/>
    </source>
</evidence>
<reference evidence="2" key="1">
    <citation type="submission" date="2016-10" db="EMBL/GenBank/DDBJ databases">
        <authorList>
            <person name="Varghese N."/>
            <person name="Submissions S."/>
        </authorList>
    </citation>
    <scope>NUCLEOTIDE SEQUENCE [LARGE SCALE GENOMIC DNA]</scope>
    <source>
        <strain evidence="2">DSM 22251</strain>
    </source>
</reference>
<dbReference type="Proteomes" id="UP000242560">
    <property type="component" value="Unassembled WGS sequence"/>
</dbReference>
<protein>
    <submittedName>
        <fullName evidence="1">Uncharacterized protein</fullName>
    </submittedName>
</protein>
<dbReference type="RefSeq" id="WP_177179779.1">
    <property type="nucleotide sequence ID" value="NZ_FORQ01000001.1"/>
</dbReference>
<dbReference type="EMBL" id="FORQ01000001">
    <property type="protein sequence ID" value="SFI77802.1"/>
    <property type="molecule type" value="Genomic_DNA"/>
</dbReference>
<proteinExistence type="predicted"/>
<dbReference type="AlphaFoldDB" id="A0A1I3KZ56"/>